<evidence type="ECO:0000256" key="1">
    <source>
        <dbReference type="SAM" id="MobiDB-lite"/>
    </source>
</evidence>
<sequence>MDARGLLPPVVDECQDGQRPPECRECRMEANKAVKGQSAPVRILSNPWTPCETLAGCGWDGTRQLNAVRSDRGALWVGAGEGLQGGGHLEPSDVNAIPKWTGVRKSRPAQD</sequence>
<dbReference type="AlphaFoldDB" id="A0A9Q1ID96"/>
<name>A0A9Q1ID96_SYNKA</name>
<evidence type="ECO:0000313" key="3">
    <source>
        <dbReference type="Proteomes" id="UP001152622"/>
    </source>
</evidence>
<comment type="caution">
    <text evidence="2">The sequence shown here is derived from an EMBL/GenBank/DDBJ whole genome shotgun (WGS) entry which is preliminary data.</text>
</comment>
<feature type="region of interest" description="Disordered" evidence="1">
    <location>
        <begin position="1"/>
        <end position="20"/>
    </location>
</feature>
<dbReference type="EMBL" id="JAINUF010000018">
    <property type="protein sequence ID" value="KAJ8337543.1"/>
    <property type="molecule type" value="Genomic_DNA"/>
</dbReference>
<proteinExistence type="predicted"/>
<organism evidence="2 3">
    <name type="scientific">Synaphobranchus kaupii</name>
    <name type="common">Kaup's arrowtooth eel</name>
    <dbReference type="NCBI Taxonomy" id="118154"/>
    <lineage>
        <taxon>Eukaryota</taxon>
        <taxon>Metazoa</taxon>
        <taxon>Chordata</taxon>
        <taxon>Craniata</taxon>
        <taxon>Vertebrata</taxon>
        <taxon>Euteleostomi</taxon>
        <taxon>Actinopterygii</taxon>
        <taxon>Neopterygii</taxon>
        <taxon>Teleostei</taxon>
        <taxon>Anguilliformes</taxon>
        <taxon>Synaphobranchidae</taxon>
        <taxon>Synaphobranchus</taxon>
    </lineage>
</organism>
<accession>A0A9Q1ID96</accession>
<gene>
    <name evidence="2" type="ORF">SKAU_G00365090</name>
</gene>
<keyword evidence="3" id="KW-1185">Reference proteome</keyword>
<reference evidence="2" key="1">
    <citation type="journal article" date="2023" name="Science">
        <title>Genome structures resolve the early diversification of teleost fishes.</title>
        <authorList>
            <person name="Parey E."/>
            <person name="Louis A."/>
            <person name="Montfort J."/>
            <person name="Bouchez O."/>
            <person name="Roques C."/>
            <person name="Iampietro C."/>
            <person name="Lluch J."/>
            <person name="Castinel A."/>
            <person name="Donnadieu C."/>
            <person name="Desvignes T."/>
            <person name="Floi Bucao C."/>
            <person name="Jouanno E."/>
            <person name="Wen M."/>
            <person name="Mejri S."/>
            <person name="Dirks R."/>
            <person name="Jansen H."/>
            <person name="Henkel C."/>
            <person name="Chen W.J."/>
            <person name="Zahm M."/>
            <person name="Cabau C."/>
            <person name="Klopp C."/>
            <person name="Thompson A.W."/>
            <person name="Robinson-Rechavi M."/>
            <person name="Braasch I."/>
            <person name="Lecointre G."/>
            <person name="Bobe J."/>
            <person name="Postlethwait J.H."/>
            <person name="Berthelot C."/>
            <person name="Roest Crollius H."/>
            <person name="Guiguen Y."/>
        </authorList>
    </citation>
    <scope>NUCLEOTIDE SEQUENCE</scope>
    <source>
        <strain evidence="2">WJC10195</strain>
    </source>
</reference>
<dbReference type="Proteomes" id="UP001152622">
    <property type="component" value="Chromosome 18"/>
</dbReference>
<evidence type="ECO:0000313" key="2">
    <source>
        <dbReference type="EMBL" id="KAJ8337543.1"/>
    </source>
</evidence>
<protein>
    <submittedName>
        <fullName evidence="2">Uncharacterized protein</fullName>
    </submittedName>
</protein>